<reference evidence="8" key="1">
    <citation type="submission" date="2015-10" db="EMBL/GenBank/DDBJ databases">
        <authorList>
            <person name="Gilbert D.G."/>
        </authorList>
    </citation>
    <scope>NUCLEOTIDE SEQUENCE</scope>
</reference>
<dbReference type="GO" id="GO:0006857">
    <property type="term" value="P:oligopeptide transport"/>
    <property type="evidence" value="ECO:0007669"/>
    <property type="project" value="InterPro"/>
</dbReference>
<feature type="transmembrane region" description="Helical" evidence="7">
    <location>
        <begin position="390"/>
        <end position="412"/>
    </location>
</feature>
<comment type="subcellular location">
    <subcellularLocation>
        <location evidence="1">Cell membrane</location>
        <topology evidence="1">Multi-pass membrane protein</topology>
    </subcellularLocation>
</comment>
<keyword evidence="6 7" id="KW-0472">Membrane</keyword>
<keyword evidence="3" id="KW-1003">Cell membrane</keyword>
<feature type="transmembrane region" description="Helical" evidence="7">
    <location>
        <begin position="352"/>
        <end position="378"/>
    </location>
</feature>
<name>A0A160TIT3_9ZZZZ</name>
<dbReference type="GO" id="GO:1904680">
    <property type="term" value="F:peptide transmembrane transporter activity"/>
    <property type="evidence" value="ECO:0007669"/>
    <property type="project" value="InterPro"/>
</dbReference>
<dbReference type="InterPro" id="IPR018456">
    <property type="entry name" value="PTR2_symporter_CS"/>
</dbReference>
<dbReference type="Pfam" id="PF00854">
    <property type="entry name" value="PTR2"/>
    <property type="match status" value="2"/>
</dbReference>
<keyword evidence="4 7" id="KW-0812">Transmembrane</keyword>
<dbReference type="SUPFAM" id="SSF103473">
    <property type="entry name" value="MFS general substrate transporter"/>
    <property type="match status" value="1"/>
</dbReference>
<keyword evidence="5 7" id="KW-1133">Transmembrane helix</keyword>
<protein>
    <submittedName>
        <fullName evidence="8">Di-/tripeptide transporter</fullName>
    </submittedName>
</protein>
<evidence type="ECO:0000256" key="2">
    <source>
        <dbReference type="ARBA" id="ARBA00022448"/>
    </source>
</evidence>
<feature type="transmembrane region" description="Helical" evidence="7">
    <location>
        <begin position="68"/>
        <end position="91"/>
    </location>
</feature>
<dbReference type="NCBIfam" id="TIGR00924">
    <property type="entry name" value="yjdL_sub1_fam"/>
    <property type="match status" value="1"/>
</dbReference>
<evidence type="ECO:0000313" key="8">
    <source>
        <dbReference type="EMBL" id="CUS43667.1"/>
    </source>
</evidence>
<evidence type="ECO:0000256" key="1">
    <source>
        <dbReference type="ARBA" id="ARBA00004651"/>
    </source>
</evidence>
<dbReference type="PANTHER" id="PTHR23517">
    <property type="entry name" value="RESISTANCE PROTEIN MDTM, PUTATIVE-RELATED-RELATED"/>
    <property type="match status" value="1"/>
</dbReference>
<accession>A0A160TIT3</accession>
<feature type="transmembrane region" description="Helical" evidence="7">
    <location>
        <begin position="103"/>
        <end position="124"/>
    </location>
</feature>
<gene>
    <name evidence="8" type="ORF">MGWOODY_Smn2571</name>
</gene>
<feature type="transmembrane region" description="Helical" evidence="7">
    <location>
        <begin position="130"/>
        <end position="148"/>
    </location>
</feature>
<feature type="transmembrane region" description="Helical" evidence="7">
    <location>
        <begin position="30"/>
        <end position="48"/>
    </location>
</feature>
<feature type="transmembrane region" description="Helical" evidence="7">
    <location>
        <begin position="286"/>
        <end position="309"/>
    </location>
</feature>
<dbReference type="EMBL" id="CZQE01000072">
    <property type="protein sequence ID" value="CUS43667.1"/>
    <property type="molecule type" value="Genomic_DNA"/>
</dbReference>
<feature type="transmembrane region" description="Helical" evidence="7">
    <location>
        <begin position="168"/>
        <end position="191"/>
    </location>
</feature>
<proteinExistence type="predicted"/>
<dbReference type="GO" id="GO:0005886">
    <property type="term" value="C:plasma membrane"/>
    <property type="evidence" value="ECO:0007669"/>
    <property type="project" value="UniProtKB-SubCell"/>
</dbReference>
<feature type="transmembrane region" description="Helical" evidence="7">
    <location>
        <begin position="244"/>
        <end position="266"/>
    </location>
</feature>
<dbReference type="InterPro" id="IPR000109">
    <property type="entry name" value="POT_fam"/>
</dbReference>
<feature type="transmembrane region" description="Helical" evidence="7">
    <location>
        <begin position="418"/>
        <end position="438"/>
    </location>
</feature>
<dbReference type="InterPro" id="IPR036259">
    <property type="entry name" value="MFS_trans_sf"/>
</dbReference>
<dbReference type="CDD" id="cd17346">
    <property type="entry name" value="MFS_DtpA_like"/>
    <property type="match status" value="1"/>
</dbReference>
<dbReference type="InterPro" id="IPR005279">
    <property type="entry name" value="Dipep/tripep_permease"/>
</dbReference>
<feature type="transmembrane region" description="Helical" evidence="7">
    <location>
        <begin position="321"/>
        <end position="346"/>
    </location>
</feature>
<evidence type="ECO:0000256" key="4">
    <source>
        <dbReference type="ARBA" id="ARBA00022692"/>
    </source>
</evidence>
<dbReference type="PANTHER" id="PTHR23517:SF15">
    <property type="entry name" value="PROTON-DEPENDENT OLIGOPEPTIDE FAMILY TRANSPORT PROTEIN"/>
    <property type="match status" value="1"/>
</dbReference>
<keyword evidence="2" id="KW-0813">Transport</keyword>
<dbReference type="PROSITE" id="PS01022">
    <property type="entry name" value="PTR2_1"/>
    <property type="match status" value="1"/>
</dbReference>
<evidence type="ECO:0000256" key="6">
    <source>
        <dbReference type="ARBA" id="ARBA00023136"/>
    </source>
</evidence>
<dbReference type="AlphaFoldDB" id="A0A160TIT3"/>
<organism evidence="8">
    <name type="scientific">hydrothermal vent metagenome</name>
    <dbReference type="NCBI Taxonomy" id="652676"/>
    <lineage>
        <taxon>unclassified sequences</taxon>
        <taxon>metagenomes</taxon>
        <taxon>ecological metagenomes</taxon>
    </lineage>
</organism>
<dbReference type="Gene3D" id="1.20.1250.20">
    <property type="entry name" value="MFS general substrate transporter like domains"/>
    <property type="match status" value="2"/>
</dbReference>
<evidence type="ECO:0000256" key="7">
    <source>
        <dbReference type="SAM" id="Phobius"/>
    </source>
</evidence>
<evidence type="ECO:0000256" key="5">
    <source>
        <dbReference type="ARBA" id="ARBA00022989"/>
    </source>
</evidence>
<feature type="transmembrane region" description="Helical" evidence="7">
    <location>
        <begin position="197"/>
        <end position="216"/>
    </location>
</feature>
<evidence type="ECO:0000256" key="3">
    <source>
        <dbReference type="ARBA" id="ARBA00022475"/>
    </source>
</evidence>
<sequence length="451" mass="47567">MQIPSPNDTAFLGHPKGLAYLAFTEAWERFSYYGMSALLALYMVQQLLTPGHAGQVLGLGVLRHLFELGGPISNQAFASLIFGWYSGLVYFTPILGGMLADRLLGTRTTVILGAVLMSAGHIAMAFDASFLIALALLIVGSGCLKGNISAQIGQLYAPEEESRRTQGYAIFSAGINIGAVGGPLVCGGLAAAYGWHAGFGMSAVLMIVALIIYLAGQRHLPGERTRKEATTRSPLTHAERVRTWLLLGAILLTVLPNIAYPMIWNIGVVWIDGHVDLATPFGMVPAPWFSSVDAFASVVAVPPLVALWRWQARRGREPGDVAKIGIGSALTGLSAGAMAIGCLFAGPDGRVAVYWALLGYAGMGVAFLYYWPVLLALISQAAPPRVNATLMGGAYLSFFAGSVLMGWVGSFYERMSPAAFWGLDASIGLAGGLVVLLVGRPLARALAPPAA</sequence>
<dbReference type="InterPro" id="IPR050171">
    <property type="entry name" value="MFS_Transporters"/>
</dbReference>